<dbReference type="Proteomes" id="UP000237347">
    <property type="component" value="Unassembled WGS sequence"/>
</dbReference>
<dbReference type="EMBL" id="PKMF04000564">
    <property type="protein sequence ID" value="KAK7825793.1"/>
    <property type="molecule type" value="Genomic_DNA"/>
</dbReference>
<proteinExistence type="inferred from homology"/>
<gene>
    <name evidence="7" type="primary">FAD4_3</name>
    <name evidence="7" type="ORF">CFP56_032751</name>
</gene>
<reference evidence="7 8" key="1">
    <citation type="journal article" date="2018" name="Sci. Data">
        <title>The draft genome sequence of cork oak.</title>
        <authorList>
            <person name="Ramos A.M."/>
            <person name="Usie A."/>
            <person name="Barbosa P."/>
            <person name="Barros P.M."/>
            <person name="Capote T."/>
            <person name="Chaves I."/>
            <person name="Simoes F."/>
            <person name="Abreu I."/>
            <person name="Carrasquinho I."/>
            <person name="Faro C."/>
            <person name="Guimaraes J.B."/>
            <person name="Mendonca D."/>
            <person name="Nobrega F."/>
            <person name="Rodrigues L."/>
            <person name="Saibo N.J.M."/>
            <person name="Varela M.C."/>
            <person name="Egas C."/>
            <person name="Matos J."/>
            <person name="Miguel C.M."/>
            <person name="Oliveira M.M."/>
            <person name="Ricardo C.P."/>
            <person name="Goncalves S."/>
        </authorList>
    </citation>
    <scope>NUCLEOTIDE SEQUENCE [LARGE SCALE GENOMIC DNA]</scope>
    <source>
        <strain evidence="8">cv. HL8</strain>
    </source>
</reference>
<comment type="subcellular location">
    <subcellularLocation>
        <location evidence="1">Membrane</location>
        <topology evidence="1">Multi-pass membrane protein</topology>
    </subcellularLocation>
</comment>
<sequence>MPLFLCGRVAFCLASNFMFAHTTKSRLPPLVIALQDMRLLVSRSQHADHHIPPYNDNYCIVSGVWNEFLDKRQIFKALEMILFYKLGVRPRSWSLVGYILADLMSGVYHWVIDNYGNASTPTFGDQIDAFQGHHEQP</sequence>
<dbReference type="AlphaFoldDB" id="A0AAW0JGN6"/>
<protein>
    <submittedName>
        <fullName evidence="7">Fatty acid desaturase 4</fullName>
    </submittedName>
</protein>
<feature type="domain" description="Lipid desaturase" evidence="6">
    <location>
        <begin position="16"/>
        <end position="93"/>
    </location>
</feature>
<dbReference type="InterPro" id="IPR052864">
    <property type="entry name" value="Chloroplast_FAD_CarF"/>
</dbReference>
<evidence type="ECO:0000256" key="3">
    <source>
        <dbReference type="ARBA" id="ARBA00022692"/>
    </source>
</evidence>
<evidence type="ECO:0000256" key="4">
    <source>
        <dbReference type="ARBA" id="ARBA00022989"/>
    </source>
</evidence>
<comment type="similarity">
    <text evidence="2">Belongs to the fatty acid desaturase CarF family.</text>
</comment>
<comment type="caution">
    <text evidence="7">The sequence shown here is derived from an EMBL/GenBank/DDBJ whole genome shotgun (WGS) entry which is preliminary data.</text>
</comment>
<evidence type="ECO:0000256" key="2">
    <source>
        <dbReference type="ARBA" id="ARBA00007620"/>
    </source>
</evidence>
<dbReference type="PANTHER" id="PTHR48140">
    <property type="entry name" value="FATTY ACID DESATURASE 4, CHLOROPLASTIC-RELATED"/>
    <property type="match status" value="1"/>
</dbReference>
<evidence type="ECO:0000313" key="8">
    <source>
        <dbReference type="Proteomes" id="UP000237347"/>
    </source>
</evidence>
<keyword evidence="8" id="KW-1185">Reference proteome</keyword>
<organism evidence="7 8">
    <name type="scientific">Quercus suber</name>
    <name type="common">Cork oak</name>
    <dbReference type="NCBI Taxonomy" id="58331"/>
    <lineage>
        <taxon>Eukaryota</taxon>
        <taxon>Viridiplantae</taxon>
        <taxon>Streptophyta</taxon>
        <taxon>Embryophyta</taxon>
        <taxon>Tracheophyta</taxon>
        <taxon>Spermatophyta</taxon>
        <taxon>Magnoliopsida</taxon>
        <taxon>eudicotyledons</taxon>
        <taxon>Gunneridae</taxon>
        <taxon>Pentapetalae</taxon>
        <taxon>rosids</taxon>
        <taxon>fabids</taxon>
        <taxon>Fagales</taxon>
        <taxon>Fagaceae</taxon>
        <taxon>Quercus</taxon>
    </lineage>
</organism>
<evidence type="ECO:0000256" key="5">
    <source>
        <dbReference type="ARBA" id="ARBA00023136"/>
    </source>
</evidence>
<accession>A0AAW0JGN6</accession>
<evidence type="ECO:0000256" key="1">
    <source>
        <dbReference type="ARBA" id="ARBA00004141"/>
    </source>
</evidence>
<name>A0AAW0JGN6_QUESU</name>
<evidence type="ECO:0000313" key="7">
    <source>
        <dbReference type="EMBL" id="KAK7825793.1"/>
    </source>
</evidence>
<dbReference type="PANTHER" id="PTHR48140:SF1">
    <property type="entry name" value="FATTY ACID DESATURASE 4, CHLOROPLASTIC-RELATED"/>
    <property type="match status" value="1"/>
</dbReference>
<keyword evidence="4" id="KW-1133">Transmembrane helix</keyword>
<evidence type="ECO:0000259" key="6">
    <source>
        <dbReference type="Pfam" id="PF10520"/>
    </source>
</evidence>
<dbReference type="Pfam" id="PF10520">
    <property type="entry name" value="Lipid_desat"/>
    <property type="match status" value="2"/>
</dbReference>
<dbReference type="InterPro" id="IPR019547">
    <property type="entry name" value="Lipid_desat"/>
</dbReference>
<feature type="domain" description="Lipid desaturase" evidence="6">
    <location>
        <begin position="98"/>
        <end position="137"/>
    </location>
</feature>
<keyword evidence="3" id="KW-0812">Transmembrane</keyword>
<keyword evidence="5" id="KW-0472">Membrane</keyword>
<dbReference type="GO" id="GO:0016020">
    <property type="term" value="C:membrane"/>
    <property type="evidence" value="ECO:0007669"/>
    <property type="project" value="UniProtKB-SubCell"/>
</dbReference>